<dbReference type="Proteomes" id="UP000003704">
    <property type="component" value="Unassembled WGS sequence"/>
</dbReference>
<accession>I7Z993</accession>
<organism evidence="2 3">
    <name type="scientific">Hydrocarboniphaga effusa AP103</name>
    <dbReference type="NCBI Taxonomy" id="1172194"/>
    <lineage>
        <taxon>Bacteria</taxon>
        <taxon>Pseudomonadati</taxon>
        <taxon>Pseudomonadota</taxon>
        <taxon>Gammaproteobacteria</taxon>
        <taxon>Nevskiales</taxon>
        <taxon>Nevskiaceae</taxon>
        <taxon>Hydrocarboniphaga</taxon>
    </lineage>
</organism>
<dbReference type="STRING" id="1172194.WQQ_35940"/>
<name>I7Z993_9GAMM</name>
<evidence type="ECO:0000259" key="1">
    <source>
        <dbReference type="Pfam" id="PF12806"/>
    </source>
</evidence>
<dbReference type="AlphaFoldDB" id="I7Z993"/>
<gene>
    <name evidence="2" type="ORF">WQQ_35940</name>
</gene>
<evidence type="ECO:0000313" key="3">
    <source>
        <dbReference type="Proteomes" id="UP000003704"/>
    </source>
</evidence>
<comment type="caution">
    <text evidence="2">The sequence shown here is derived from an EMBL/GenBank/DDBJ whole genome shotgun (WGS) entry which is preliminary data.</text>
</comment>
<reference evidence="2 3" key="1">
    <citation type="journal article" date="2012" name="J. Bacteriol.">
        <title>Genome Sequence of n-Alkane-Degrading Hydrocarboniphaga effusa Strain AP103T (ATCC BAA-332T).</title>
        <authorList>
            <person name="Chang H.K."/>
            <person name="Zylstra G.J."/>
            <person name="Chae J.C."/>
        </authorList>
    </citation>
    <scope>NUCLEOTIDE SEQUENCE [LARGE SCALE GENOMIC DNA]</scope>
    <source>
        <strain evidence="2 3">AP103</strain>
    </source>
</reference>
<dbReference type="InterPro" id="IPR025878">
    <property type="entry name" value="Acyl-CoA_dh-like_C_dom"/>
</dbReference>
<dbReference type="Pfam" id="PF12806">
    <property type="entry name" value="Acyl-CoA_dh_C"/>
    <property type="match status" value="1"/>
</dbReference>
<protein>
    <recommendedName>
        <fullName evidence="1">Acetyl-CoA dehydrogenase-like C-terminal domain-containing protein</fullName>
    </recommendedName>
</protein>
<proteinExistence type="predicted"/>
<dbReference type="EMBL" id="AKGD01000003">
    <property type="protein sequence ID" value="EIT68399.1"/>
    <property type="molecule type" value="Genomic_DNA"/>
</dbReference>
<evidence type="ECO:0000313" key="2">
    <source>
        <dbReference type="EMBL" id="EIT68399.1"/>
    </source>
</evidence>
<sequence length="69" mass="7402">MRAFSLTWLGYNWLRMAKAASKQPQSLMAQAKLATAKYFASRVLTSVPSLCANATIPAASLMALPAEAL</sequence>
<feature type="domain" description="Acetyl-CoA dehydrogenase-like C-terminal" evidence="1">
    <location>
        <begin position="1"/>
        <end position="65"/>
    </location>
</feature>
<keyword evidence="3" id="KW-1185">Reference proteome</keyword>